<dbReference type="EC" id="2.7.13.3" evidence="2"/>
<dbReference type="PRINTS" id="PR00344">
    <property type="entry name" value="BCTRLSENSOR"/>
</dbReference>
<dbReference type="PANTHER" id="PTHR43065">
    <property type="entry name" value="SENSOR HISTIDINE KINASE"/>
    <property type="match status" value="1"/>
</dbReference>
<evidence type="ECO:0000256" key="10">
    <source>
        <dbReference type="SAM" id="Phobius"/>
    </source>
</evidence>
<feature type="region of interest" description="Disordered" evidence="9">
    <location>
        <begin position="62"/>
        <end position="81"/>
    </location>
</feature>
<keyword evidence="10" id="KW-0472">Membrane</keyword>
<evidence type="ECO:0000313" key="13">
    <source>
        <dbReference type="Proteomes" id="UP000000576"/>
    </source>
</evidence>
<dbReference type="AlphaFoldDB" id="A0AAI7ZFH9"/>
<keyword evidence="10" id="KW-1133">Transmembrane helix</keyword>
<evidence type="ECO:0000256" key="5">
    <source>
        <dbReference type="ARBA" id="ARBA00022741"/>
    </source>
</evidence>
<protein>
    <recommendedName>
        <fullName evidence="2">histidine kinase</fullName>
        <ecNumber evidence="2">2.7.13.3</ecNumber>
    </recommendedName>
</protein>
<dbReference type="KEGG" id="xac:XAC2149"/>
<keyword evidence="4" id="KW-0808">Transferase</keyword>
<evidence type="ECO:0000313" key="12">
    <source>
        <dbReference type="EMBL" id="AAM37002.1"/>
    </source>
</evidence>
<dbReference type="Gene3D" id="1.10.287.130">
    <property type="match status" value="1"/>
</dbReference>
<keyword evidence="6" id="KW-0418">Kinase</keyword>
<feature type="domain" description="Histidine kinase" evidence="11">
    <location>
        <begin position="237"/>
        <end position="452"/>
    </location>
</feature>
<evidence type="ECO:0000256" key="4">
    <source>
        <dbReference type="ARBA" id="ARBA00022679"/>
    </source>
</evidence>
<dbReference type="PANTHER" id="PTHR43065:SF10">
    <property type="entry name" value="PEROXIDE STRESS-ACTIVATED HISTIDINE KINASE MAK3"/>
    <property type="match status" value="1"/>
</dbReference>
<dbReference type="Gene3D" id="3.30.565.10">
    <property type="entry name" value="Histidine kinase-like ATPase, C-terminal domain"/>
    <property type="match status" value="1"/>
</dbReference>
<accession>A0AAI7ZFH9</accession>
<keyword evidence="3" id="KW-0597">Phosphoprotein</keyword>
<keyword evidence="7" id="KW-0067">ATP-binding</keyword>
<gene>
    <name evidence="12" type="primary">nodV</name>
    <name evidence="12" type="ordered locus">XAC2149</name>
</gene>
<dbReference type="PROSITE" id="PS50109">
    <property type="entry name" value="HIS_KIN"/>
    <property type="match status" value="1"/>
</dbReference>
<evidence type="ECO:0000256" key="3">
    <source>
        <dbReference type="ARBA" id="ARBA00022553"/>
    </source>
</evidence>
<dbReference type="InterPro" id="IPR036097">
    <property type="entry name" value="HisK_dim/P_sf"/>
</dbReference>
<dbReference type="GO" id="GO:0000155">
    <property type="term" value="F:phosphorelay sensor kinase activity"/>
    <property type="evidence" value="ECO:0007669"/>
    <property type="project" value="InterPro"/>
</dbReference>
<dbReference type="Pfam" id="PF00512">
    <property type="entry name" value="HisKA"/>
    <property type="match status" value="1"/>
</dbReference>
<reference evidence="12 13" key="1">
    <citation type="journal article" date="2002" name="Nature">
        <title>Comparison of the genomes of two Xanthomonas pathogens with differing host specificities.</title>
        <authorList>
            <person name="da Silva A.C."/>
            <person name="Ferro J.A."/>
            <person name="Reinach F.C."/>
            <person name="Farah C.S."/>
            <person name="Furlan L.R."/>
            <person name="Quaggio R.B."/>
            <person name="Monteiro-Vitorello C.B."/>
            <person name="Van Sluys M.A."/>
            <person name="Almeida N.F."/>
            <person name="Alves L.M."/>
            <person name="do Amaral A.M."/>
            <person name="Bertolini M.C."/>
            <person name="Camargo L.E."/>
            <person name="Camarotte G."/>
            <person name="Cannavan F."/>
            <person name="Cardozo J."/>
            <person name="Chambergo F."/>
            <person name="Ciapina L.P."/>
            <person name="Cicarelli R.M."/>
            <person name="Coutinho L.L."/>
            <person name="Cursino-Santos J.R."/>
            <person name="El-Dorry H."/>
            <person name="Faria J.B."/>
            <person name="Ferreira A.J."/>
            <person name="Ferreira R.C."/>
            <person name="Ferro M.I."/>
            <person name="Formighieri E.F."/>
            <person name="Franco M.C."/>
            <person name="Greggio C.C."/>
            <person name="Gruber A."/>
            <person name="Katsuyama A.M."/>
            <person name="Kishi L.T."/>
            <person name="Leite R.P."/>
            <person name="Lemos E.G."/>
            <person name="Lemos M.V."/>
            <person name="Locali E.C."/>
            <person name="Machado M.A."/>
            <person name="Madeira A.M."/>
            <person name="Martinez-Rossi N.M."/>
            <person name="Martins E.C."/>
            <person name="Meidanis J."/>
            <person name="Menck C.F."/>
            <person name="Miyaki C.Y."/>
            <person name="Moon D.H."/>
            <person name="Moreira L.M."/>
            <person name="Novo M.T."/>
            <person name="Okura V.K."/>
            <person name="Oliveira M.C."/>
            <person name="Oliveira V.R."/>
            <person name="Pereira H.A."/>
            <person name="Rossi A."/>
            <person name="Sena J.A."/>
            <person name="Silva C."/>
            <person name="de Souza R.F."/>
            <person name="Spinola L.A."/>
            <person name="Takita M.A."/>
            <person name="Tamura R.E."/>
            <person name="Teixeira E.C."/>
            <person name="Tezza R.I."/>
            <person name="Trindade dos Santos M."/>
            <person name="Truffi D."/>
            <person name="Tsai S.M."/>
            <person name="White F.F."/>
            <person name="Setubal J.C."/>
            <person name="Kitajima J.P."/>
        </authorList>
    </citation>
    <scope>NUCLEOTIDE SEQUENCE [LARGE SCALE GENOMIC DNA]</scope>
    <source>
        <strain evidence="12 13">306</strain>
    </source>
</reference>
<feature type="transmembrane region" description="Helical" evidence="10">
    <location>
        <begin position="115"/>
        <end position="131"/>
    </location>
</feature>
<evidence type="ECO:0000256" key="9">
    <source>
        <dbReference type="SAM" id="MobiDB-lite"/>
    </source>
</evidence>
<dbReference type="InterPro" id="IPR003594">
    <property type="entry name" value="HATPase_dom"/>
</dbReference>
<proteinExistence type="predicted"/>
<dbReference type="InterPro" id="IPR003661">
    <property type="entry name" value="HisK_dim/P_dom"/>
</dbReference>
<dbReference type="EMBL" id="AE008923">
    <property type="protein sequence ID" value="AAM37002.1"/>
    <property type="molecule type" value="Genomic_DNA"/>
</dbReference>
<evidence type="ECO:0000256" key="7">
    <source>
        <dbReference type="ARBA" id="ARBA00022840"/>
    </source>
</evidence>
<dbReference type="Proteomes" id="UP000000576">
    <property type="component" value="Chromosome"/>
</dbReference>
<evidence type="ECO:0000256" key="1">
    <source>
        <dbReference type="ARBA" id="ARBA00000085"/>
    </source>
</evidence>
<dbReference type="InterPro" id="IPR005467">
    <property type="entry name" value="His_kinase_dom"/>
</dbReference>
<name>A0AAI7ZFH9_XANAC</name>
<sequence>MRKRWRSARWRWCDVNRRLVRWAWRICCRRSRPTRARRPPRSRHRPRATPTPWRCIRPWVAGRGGRQRPARPSPRFHESRAASSAGCVTAAPPAETIAAMRMTSLFRSPPTRTDLLGMVGLVAGMAAIFVADTFTDYAVAAALFYTLVVLLSVRLLTRTGVVLLAGTCLVLIVLSFHLTPAGSYRVGVINSCISAVVVAVTTYLAVQMEAAKASAHAAQARLLRLTRSGSMGGLASSIAHEVNQPLAAIVTSGNACQRWLAQQPPNLAKAAAALERMLADAGRASAIIARMRALARGEASQRQPLDLNRTVLDMIALTRGETERHGIALSLELDPALPAVLADGVQIQQVIGNLLLNAVEALATLPDEARSIQIRSHIDGAWACLCIDDTGPGLSDDALAHVFEAFWSTKDDGMGIGLSISRTIMEANGGQIWAEPAGVRGARFGLRFPLVATERRQ</sequence>
<feature type="transmembrane region" description="Helical" evidence="10">
    <location>
        <begin position="161"/>
        <end position="178"/>
    </location>
</feature>
<dbReference type="SMART" id="SM00387">
    <property type="entry name" value="HATPase_c"/>
    <property type="match status" value="1"/>
</dbReference>
<comment type="catalytic activity">
    <reaction evidence="1">
        <text>ATP + protein L-histidine = ADP + protein N-phospho-L-histidine.</text>
        <dbReference type="EC" id="2.7.13.3"/>
    </reaction>
</comment>
<dbReference type="SMART" id="SM00388">
    <property type="entry name" value="HisKA"/>
    <property type="match status" value="1"/>
</dbReference>
<dbReference type="Pfam" id="PF02518">
    <property type="entry name" value="HATPase_c"/>
    <property type="match status" value="1"/>
</dbReference>
<feature type="transmembrane region" description="Helical" evidence="10">
    <location>
        <begin position="137"/>
        <end position="156"/>
    </location>
</feature>
<dbReference type="SUPFAM" id="SSF47384">
    <property type="entry name" value="Homodimeric domain of signal transducing histidine kinase"/>
    <property type="match status" value="1"/>
</dbReference>
<keyword evidence="8" id="KW-0902">Two-component regulatory system</keyword>
<evidence type="ECO:0000256" key="6">
    <source>
        <dbReference type="ARBA" id="ARBA00022777"/>
    </source>
</evidence>
<dbReference type="SUPFAM" id="SSF55874">
    <property type="entry name" value="ATPase domain of HSP90 chaperone/DNA topoisomerase II/histidine kinase"/>
    <property type="match status" value="1"/>
</dbReference>
<keyword evidence="5" id="KW-0547">Nucleotide-binding</keyword>
<feature type="transmembrane region" description="Helical" evidence="10">
    <location>
        <begin position="184"/>
        <end position="206"/>
    </location>
</feature>
<dbReference type="InterPro" id="IPR004358">
    <property type="entry name" value="Sig_transdc_His_kin-like_C"/>
</dbReference>
<keyword evidence="10" id="KW-0812">Transmembrane</keyword>
<dbReference type="InterPro" id="IPR036890">
    <property type="entry name" value="HATPase_C_sf"/>
</dbReference>
<dbReference type="CDD" id="cd00082">
    <property type="entry name" value="HisKA"/>
    <property type="match status" value="1"/>
</dbReference>
<evidence type="ECO:0000256" key="8">
    <source>
        <dbReference type="ARBA" id="ARBA00023012"/>
    </source>
</evidence>
<dbReference type="GO" id="GO:0005524">
    <property type="term" value="F:ATP binding"/>
    <property type="evidence" value="ECO:0007669"/>
    <property type="project" value="UniProtKB-KW"/>
</dbReference>
<organism evidence="12 13">
    <name type="scientific">Xanthomonas axonopodis pv. citri (strain 306)</name>
    <dbReference type="NCBI Taxonomy" id="190486"/>
    <lineage>
        <taxon>Bacteria</taxon>
        <taxon>Pseudomonadati</taxon>
        <taxon>Pseudomonadota</taxon>
        <taxon>Gammaproteobacteria</taxon>
        <taxon>Lysobacterales</taxon>
        <taxon>Lysobacteraceae</taxon>
        <taxon>Xanthomonas</taxon>
    </lineage>
</organism>
<evidence type="ECO:0000256" key="2">
    <source>
        <dbReference type="ARBA" id="ARBA00012438"/>
    </source>
</evidence>
<evidence type="ECO:0000259" key="11">
    <source>
        <dbReference type="PROSITE" id="PS50109"/>
    </source>
</evidence>